<gene>
    <name evidence="1" type="ORF">EZS27_026598</name>
</gene>
<organism evidence="1">
    <name type="scientific">termite gut metagenome</name>
    <dbReference type="NCBI Taxonomy" id="433724"/>
    <lineage>
        <taxon>unclassified sequences</taxon>
        <taxon>metagenomes</taxon>
        <taxon>organismal metagenomes</taxon>
    </lineage>
</organism>
<reference evidence="1" key="1">
    <citation type="submission" date="2019-03" db="EMBL/GenBank/DDBJ databases">
        <title>Single cell metagenomics reveals metabolic interactions within the superorganism composed of flagellate Streblomastix strix and complex community of Bacteroidetes bacteria on its surface.</title>
        <authorList>
            <person name="Treitli S.C."/>
            <person name="Kolisko M."/>
            <person name="Husnik F."/>
            <person name="Keeling P."/>
            <person name="Hampl V."/>
        </authorList>
    </citation>
    <scope>NUCLEOTIDE SEQUENCE</scope>
    <source>
        <strain evidence="1">STM</strain>
    </source>
</reference>
<dbReference type="AlphaFoldDB" id="A0A5J4QPY5"/>
<comment type="caution">
    <text evidence="1">The sequence shown here is derived from an EMBL/GenBank/DDBJ whole genome shotgun (WGS) entry which is preliminary data.</text>
</comment>
<dbReference type="EMBL" id="SNRY01002667">
    <property type="protein sequence ID" value="KAA6324026.1"/>
    <property type="molecule type" value="Genomic_DNA"/>
</dbReference>
<evidence type="ECO:0000313" key="1">
    <source>
        <dbReference type="EMBL" id="KAA6324026.1"/>
    </source>
</evidence>
<proteinExistence type="predicted"/>
<protein>
    <submittedName>
        <fullName evidence="1">Uncharacterized protein</fullName>
    </submittedName>
</protein>
<accession>A0A5J4QPY5</accession>
<sequence length="157" mass="19191">MGHELEYKVYANRLEEEDLKEVNHNFVNREWLFDLSFYTDRDKYKEPYSIDRLLLTVECEWYSRRKEDKKKDRFSGFKYDFQKLLVSNAELRLMIFIIKKPIDIGLFELETYFNNVITNYKHLENKAKFLFVAFSTSEKSFYYKQIIKSDKNGNLNR</sequence>
<name>A0A5J4QPY5_9ZZZZ</name>